<dbReference type="SUPFAM" id="SSF69118">
    <property type="entry name" value="AhpD-like"/>
    <property type="match status" value="1"/>
</dbReference>
<dbReference type="RefSeq" id="WP_084281921.1">
    <property type="nucleotide sequence ID" value="NZ_FWXJ01000001.1"/>
</dbReference>
<dbReference type="EMBL" id="FWXJ01000001">
    <property type="protein sequence ID" value="SMC30270.1"/>
    <property type="molecule type" value="Genomic_DNA"/>
</dbReference>
<name>A0A1W1Y236_9BURK</name>
<dbReference type="PANTHER" id="PTHR34846">
    <property type="entry name" value="4-CARBOXYMUCONOLACTONE DECARBOXYLASE FAMILY PROTEIN (AFU_ORTHOLOGUE AFUA_6G11590)"/>
    <property type="match status" value="1"/>
</dbReference>
<organism evidence="2 3">
    <name type="scientific">Polynucleobacter kasalickyi</name>
    <dbReference type="NCBI Taxonomy" id="1938817"/>
    <lineage>
        <taxon>Bacteria</taxon>
        <taxon>Pseudomonadati</taxon>
        <taxon>Pseudomonadota</taxon>
        <taxon>Betaproteobacteria</taxon>
        <taxon>Burkholderiales</taxon>
        <taxon>Burkholderiaceae</taxon>
        <taxon>Polynucleobacter</taxon>
    </lineage>
</organism>
<evidence type="ECO:0000313" key="2">
    <source>
        <dbReference type="EMBL" id="SMC30270.1"/>
    </source>
</evidence>
<reference evidence="2 3" key="1">
    <citation type="submission" date="2017-04" db="EMBL/GenBank/DDBJ databases">
        <authorList>
            <person name="Afonso C.L."/>
            <person name="Miller P.J."/>
            <person name="Scott M.A."/>
            <person name="Spackman E."/>
            <person name="Goraichik I."/>
            <person name="Dimitrov K.M."/>
            <person name="Suarez D.L."/>
            <person name="Swayne D.E."/>
        </authorList>
    </citation>
    <scope>NUCLEOTIDE SEQUENCE [LARGE SCALE GENOMIC DNA]</scope>
    <source>
        <strain evidence="2 3">VK13</strain>
    </source>
</reference>
<feature type="domain" description="Carboxymuconolactone decarboxylase-like" evidence="1">
    <location>
        <begin position="46"/>
        <end position="107"/>
    </location>
</feature>
<evidence type="ECO:0000259" key="1">
    <source>
        <dbReference type="Pfam" id="PF02627"/>
    </source>
</evidence>
<sequence length="187" mass="20849">MTNTTPRFPHLPVEALSPAQKVVYDKLVNGPRKGIRGPFGALLRNPQLADRVSQLGDSVRFESSLPDTLREMMILMVARFFKARYEWHAHGMILKGLGFADEKIAAIGHRQRPQGLTEDETIVFDFVTELLNDGEITDPTFDKAMARFGEVTVLDILATAGYFGFVSMILNAIRLQVPEGGMIMPED</sequence>
<gene>
    <name evidence="2" type="ORF">SAMN06296008_101123</name>
</gene>
<dbReference type="STRING" id="1938817.SAMN06296008_101123"/>
<dbReference type="InterPro" id="IPR029032">
    <property type="entry name" value="AhpD-like"/>
</dbReference>
<protein>
    <submittedName>
        <fullName evidence="2">4-carboxymuconolactone decarboxylase</fullName>
    </submittedName>
</protein>
<dbReference type="GO" id="GO:0051920">
    <property type="term" value="F:peroxiredoxin activity"/>
    <property type="evidence" value="ECO:0007669"/>
    <property type="project" value="InterPro"/>
</dbReference>
<dbReference type="InterPro" id="IPR003779">
    <property type="entry name" value="CMD-like"/>
</dbReference>
<dbReference type="PANTHER" id="PTHR34846:SF11">
    <property type="entry name" value="4-CARBOXYMUCONOLACTONE DECARBOXYLASE FAMILY PROTEIN (AFU_ORTHOLOGUE AFUA_6G11590)"/>
    <property type="match status" value="1"/>
</dbReference>
<evidence type="ECO:0000313" key="3">
    <source>
        <dbReference type="Proteomes" id="UP000192708"/>
    </source>
</evidence>
<dbReference type="OrthoDB" id="5987308at2"/>
<proteinExistence type="predicted"/>
<dbReference type="Gene3D" id="1.20.1290.10">
    <property type="entry name" value="AhpD-like"/>
    <property type="match status" value="1"/>
</dbReference>
<accession>A0A1W1Y236</accession>
<dbReference type="Proteomes" id="UP000192708">
    <property type="component" value="Unassembled WGS sequence"/>
</dbReference>
<dbReference type="AlphaFoldDB" id="A0A1W1Y236"/>
<keyword evidence="3" id="KW-1185">Reference proteome</keyword>
<dbReference type="Pfam" id="PF02627">
    <property type="entry name" value="CMD"/>
    <property type="match status" value="1"/>
</dbReference>